<accession>A0A8D9ATG3</accession>
<dbReference type="AlphaFoldDB" id="A0A8D9ATG3"/>
<dbReference type="EMBL" id="HBUF01588309">
    <property type="protein sequence ID" value="CAG6772509.1"/>
    <property type="molecule type" value="Transcribed_RNA"/>
</dbReference>
<sequence length="116" mass="13897">MVTMKRVRETEIAARAMMKSLVSWAMDIQIVIVMHEEIIMDPRKIVQTMNDENQEIIMNLKIIRDLNEEIIIRDRYRMIIEIVMGSQRREKEIMEIQTREIETVINHPETEIAMEI</sequence>
<reference evidence="1" key="1">
    <citation type="submission" date="2021-05" db="EMBL/GenBank/DDBJ databases">
        <authorList>
            <person name="Alioto T."/>
            <person name="Alioto T."/>
            <person name="Gomez Garrido J."/>
        </authorList>
    </citation>
    <scope>NUCLEOTIDE SEQUENCE</scope>
</reference>
<protein>
    <submittedName>
        <fullName evidence="1">Uncharacterized protein</fullName>
    </submittedName>
</protein>
<dbReference type="EMBL" id="HBUF01588307">
    <property type="protein sequence ID" value="CAG6772503.1"/>
    <property type="molecule type" value="Transcribed_RNA"/>
</dbReference>
<name>A0A8D9ATG3_9HEMI</name>
<evidence type="ECO:0000313" key="1">
    <source>
        <dbReference type="EMBL" id="CAG6772503.1"/>
    </source>
</evidence>
<proteinExistence type="predicted"/>
<organism evidence="1">
    <name type="scientific">Cacopsylla melanoneura</name>
    <dbReference type="NCBI Taxonomy" id="428564"/>
    <lineage>
        <taxon>Eukaryota</taxon>
        <taxon>Metazoa</taxon>
        <taxon>Ecdysozoa</taxon>
        <taxon>Arthropoda</taxon>
        <taxon>Hexapoda</taxon>
        <taxon>Insecta</taxon>
        <taxon>Pterygota</taxon>
        <taxon>Neoptera</taxon>
        <taxon>Paraneoptera</taxon>
        <taxon>Hemiptera</taxon>
        <taxon>Sternorrhyncha</taxon>
        <taxon>Psylloidea</taxon>
        <taxon>Psyllidae</taxon>
        <taxon>Psyllinae</taxon>
        <taxon>Cacopsylla</taxon>
    </lineage>
</organism>
<dbReference type="EMBL" id="HBUF01588308">
    <property type="protein sequence ID" value="CAG6772506.1"/>
    <property type="molecule type" value="Transcribed_RNA"/>
</dbReference>